<evidence type="ECO:0000313" key="3">
    <source>
        <dbReference type="Proteomes" id="UP000689967"/>
    </source>
</evidence>
<proteinExistence type="predicted"/>
<comment type="caution">
    <text evidence="2">The sequence shown here is derived from an EMBL/GenBank/DDBJ whole genome shotgun (WGS) entry which is preliminary data.</text>
</comment>
<dbReference type="RefSeq" id="WP_216873831.1">
    <property type="nucleotide sequence ID" value="NZ_JAERQM010000001.1"/>
</dbReference>
<sequence length="85" mass="9029">MDDKDRIGEAKGAEDALRPTLPGGERVREGESGDAPDAVTDVLDERAAGQIDDPIQPGETQPGERIEQAQLRGGPVDIAPERLRG</sequence>
<protein>
    <submittedName>
        <fullName evidence="2">Uncharacterized protein</fullName>
    </submittedName>
</protein>
<reference evidence="2 3" key="1">
    <citation type="submission" date="2021-01" db="EMBL/GenBank/DDBJ databases">
        <title>Roseomonas sp. nov, a bacterium isolated from an oil production mixture in Yumen Oilfield.</title>
        <authorList>
            <person name="Wu D."/>
        </authorList>
    </citation>
    <scope>NUCLEOTIDE SEQUENCE [LARGE SCALE GENOMIC DNA]</scope>
    <source>
        <strain evidence="2 3">ROY-5-3</strain>
    </source>
</reference>
<accession>A0ABS6H3U8</accession>
<feature type="compositionally biased region" description="Basic and acidic residues" evidence="1">
    <location>
        <begin position="1"/>
        <end position="17"/>
    </location>
</feature>
<name>A0ABS6H3U8_9PROT</name>
<keyword evidence="3" id="KW-1185">Reference proteome</keyword>
<organism evidence="2 3">
    <name type="scientific">Falsiroseomonas oleicola</name>
    <dbReference type="NCBI Taxonomy" id="2801474"/>
    <lineage>
        <taxon>Bacteria</taxon>
        <taxon>Pseudomonadati</taxon>
        <taxon>Pseudomonadota</taxon>
        <taxon>Alphaproteobacteria</taxon>
        <taxon>Acetobacterales</taxon>
        <taxon>Roseomonadaceae</taxon>
        <taxon>Falsiroseomonas</taxon>
    </lineage>
</organism>
<evidence type="ECO:0000313" key="2">
    <source>
        <dbReference type="EMBL" id="MBU8543352.1"/>
    </source>
</evidence>
<gene>
    <name evidence="2" type="ORF">JJQ90_06520</name>
</gene>
<dbReference type="Proteomes" id="UP000689967">
    <property type="component" value="Unassembled WGS sequence"/>
</dbReference>
<dbReference type="EMBL" id="JAERQM010000001">
    <property type="protein sequence ID" value="MBU8543352.1"/>
    <property type="molecule type" value="Genomic_DNA"/>
</dbReference>
<feature type="region of interest" description="Disordered" evidence="1">
    <location>
        <begin position="1"/>
        <end position="85"/>
    </location>
</feature>
<evidence type="ECO:0000256" key="1">
    <source>
        <dbReference type="SAM" id="MobiDB-lite"/>
    </source>
</evidence>